<comment type="caution">
    <text evidence="2">The sequence shown here is derived from an EMBL/GenBank/DDBJ whole genome shotgun (WGS) entry which is preliminary data.</text>
</comment>
<name>A0A9X1UMP6_9BURK</name>
<feature type="domain" description="Transposase IS701-like DDE" evidence="1">
    <location>
        <begin position="62"/>
        <end position="296"/>
    </location>
</feature>
<evidence type="ECO:0000259" key="1">
    <source>
        <dbReference type="Pfam" id="PF13546"/>
    </source>
</evidence>
<dbReference type="Pfam" id="PF13546">
    <property type="entry name" value="DDE_5"/>
    <property type="match status" value="1"/>
</dbReference>
<evidence type="ECO:0000313" key="3">
    <source>
        <dbReference type="Proteomes" id="UP001139308"/>
    </source>
</evidence>
<dbReference type="RefSeq" id="WP_238468272.1">
    <property type="nucleotide sequence ID" value="NZ_JAKLJA010000055.1"/>
</dbReference>
<dbReference type="AlphaFoldDB" id="A0A9X1UMP6"/>
<sequence>MGPPRCLREVLAQAARRPMRIVFGSLAIAMSLSKRTEFYLSQWINVLLTAVPIRSRTSFLELLCGCMVSPEGWVSRAISAIGCTRHWTAYFKLLERGTWRTVPLARALLRLVLAVLPSGTLTMVLDDTLIMRCSKKAPGVAWRREHSGKTNRPKHVWAQCIVTLGVSVLGNGGVGMVLPILSRLVPETGNTNKLKIALALVRAVSGVTERPIRVLFDSWFMRARLVLPLLRRNMHVIGQARIDTALFLPPVRSGAPGRGRPRIYGKRLSAEAIETLPATELTMKLYGKEQRVRLRSIVAVARFLKGTTVRAVWCQFYNDKRQEWTKRRLILASEVDLEAQTVVQLYARRRRWGIEPLFHNLKRWWGFNNLWQQKRTVLELWMQIRSCAWTLTQLLSLAIAEDFPMHEIAPWRIGQPVTAGLVAQWLRREFTGLASHTPVQGKSRKFQRPEARHAP</sequence>
<dbReference type="EMBL" id="JAKLJA010000055">
    <property type="protein sequence ID" value="MCG5078269.1"/>
    <property type="molecule type" value="Genomic_DNA"/>
</dbReference>
<evidence type="ECO:0000313" key="2">
    <source>
        <dbReference type="EMBL" id="MCG5078269.1"/>
    </source>
</evidence>
<organism evidence="2 3">
    <name type="scientific">Paraburkholderia tagetis</name>
    <dbReference type="NCBI Taxonomy" id="2913261"/>
    <lineage>
        <taxon>Bacteria</taxon>
        <taxon>Pseudomonadati</taxon>
        <taxon>Pseudomonadota</taxon>
        <taxon>Betaproteobacteria</taxon>
        <taxon>Burkholderiales</taxon>
        <taxon>Burkholderiaceae</taxon>
        <taxon>Paraburkholderia</taxon>
    </lineage>
</organism>
<keyword evidence="3" id="KW-1185">Reference proteome</keyword>
<dbReference type="InterPro" id="IPR012337">
    <property type="entry name" value="RNaseH-like_sf"/>
</dbReference>
<protein>
    <submittedName>
        <fullName evidence="2">Transposase</fullName>
    </submittedName>
</protein>
<dbReference type="SUPFAM" id="SSF53098">
    <property type="entry name" value="Ribonuclease H-like"/>
    <property type="match status" value="1"/>
</dbReference>
<gene>
    <name evidence="2" type="ORF">L5014_33885</name>
</gene>
<dbReference type="InterPro" id="IPR038721">
    <property type="entry name" value="IS701-like_DDE_dom"/>
</dbReference>
<accession>A0A9X1UMP6</accession>
<proteinExistence type="predicted"/>
<dbReference type="Proteomes" id="UP001139308">
    <property type="component" value="Unassembled WGS sequence"/>
</dbReference>
<reference evidence="2" key="1">
    <citation type="submission" date="2022-01" db="EMBL/GenBank/DDBJ databases">
        <title>Genome sequence and assembly of Parabukholderia sp. RG36.</title>
        <authorList>
            <person name="Chhetri G."/>
        </authorList>
    </citation>
    <scope>NUCLEOTIDE SEQUENCE</scope>
    <source>
        <strain evidence="2">RG36</strain>
    </source>
</reference>